<keyword evidence="3" id="KW-1185">Reference proteome</keyword>
<name>A0A0H3FMH5_KLEAK</name>
<sequence>MVAREGKKEDEKNKKLLIYVPIVIIFFLIIPEIILRTLSSDQLGRVSDFTSLGGCLIPSFPCSFFLDFFPSF</sequence>
<dbReference type="Proteomes" id="UP000008881">
    <property type="component" value="Chromosome"/>
</dbReference>
<dbReference type="eggNOG" id="ENOG5033F5H">
    <property type="taxonomic scope" value="Bacteria"/>
</dbReference>
<evidence type="ECO:0000313" key="3">
    <source>
        <dbReference type="Proteomes" id="UP000008881"/>
    </source>
</evidence>
<dbReference type="EMBL" id="CP002824">
    <property type="protein sequence ID" value="AEG96630.1"/>
    <property type="molecule type" value="Genomic_DNA"/>
</dbReference>
<proteinExistence type="predicted"/>
<dbReference type="HOGENOM" id="CLU_2716012_0_0_6"/>
<accession>A0A0H3FMH5</accession>
<feature type="transmembrane region" description="Helical" evidence="1">
    <location>
        <begin position="16"/>
        <end position="37"/>
    </location>
</feature>
<keyword evidence="1" id="KW-1133">Transmembrane helix</keyword>
<evidence type="ECO:0000313" key="2">
    <source>
        <dbReference type="EMBL" id="AEG96630.1"/>
    </source>
</evidence>
<organism evidence="2 3">
    <name type="scientific">Klebsiella aerogenes (strain ATCC 13048 / DSM 30053 / CCUG 1429 / JCM 1235 / KCTC 2190 / NBRC 13534 / NCIMB 10102 / NCTC 10006 / CDC 819-56)</name>
    <name type="common">Enterobacter aerogenes</name>
    <dbReference type="NCBI Taxonomy" id="1028307"/>
    <lineage>
        <taxon>Bacteria</taxon>
        <taxon>Pseudomonadati</taxon>
        <taxon>Pseudomonadota</taxon>
        <taxon>Gammaproteobacteria</taxon>
        <taxon>Enterobacterales</taxon>
        <taxon>Enterobacteriaceae</taxon>
        <taxon>Klebsiella/Raoultella group</taxon>
        <taxon>Klebsiella</taxon>
    </lineage>
</organism>
<keyword evidence="1" id="KW-0812">Transmembrane</keyword>
<gene>
    <name evidence="2" type="ordered locus">EAE_08530</name>
</gene>
<keyword evidence="1" id="KW-0472">Membrane</keyword>
<protein>
    <submittedName>
        <fullName evidence="2">Uncharacterized protein</fullName>
    </submittedName>
</protein>
<dbReference type="KEGG" id="eae:EAE_08530"/>
<evidence type="ECO:0000256" key="1">
    <source>
        <dbReference type="SAM" id="Phobius"/>
    </source>
</evidence>
<reference evidence="2 3" key="1">
    <citation type="journal article" date="2012" name="J. Bacteriol.">
        <title>Complete genome sequence of Enterobacter aerogenes KCTC 2190.</title>
        <authorList>
            <person name="Shin S.H."/>
            <person name="Kim S."/>
            <person name="Kim J.Y."/>
            <person name="Lee S."/>
            <person name="Um Y."/>
            <person name="Oh M.K."/>
            <person name="Kim Y.R."/>
            <person name="Lee J."/>
            <person name="Yang K.S."/>
        </authorList>
    </citation>
    <scope>NUCLEOTIDE SEQUENCE [LARGE SCALE GENOMIC DNA]</scope>
    <source>
        <strain evidence="2 3">KCTC 2190</strain>
    </source>
</reference>
<dbReference type="AlphaFoldDB" id="A0A0H3FMH5"/>